<dbReference type="InterPro" id="IPR025944">
    <property type="entry name" value="Sigma_54_int_dom_CS"/>
</dbReference>
<dbReference type="PROSITE" id="PS00688">
    <property type="entry name" value="SIGMA54_INTERACT_3"/>
    <property type="match status" value="1"/>
</dbReference>
<dbReference type="InterPro" id="IPR003593">
    <property type="entry name" value="AAA+_ATPase"/>
</dbReference>
<dbReference type="PROSITE" id="PS50045">
    <property type="entry name" value="SIGMA54_INTERACT_4"/>
    <property type="match status" value="1"/>
</dbReference>
<dbReference type="SUPFAM" id="SSF52540">
    <property type="entry name" value="P-loop containing nucleoside triphosphate hydrolases"/>
    <property type="match status" value="1"/>
</dbReference>
<dbReference type="InterPro" id="IPR002078">
    <property type="entry name" value="Sigma_54_int"/>
</dbReference>
<keyword evidence="4" id="KW-0238">DNA-binding</keyword>
<evidence type="ECO:0000256" key="3">
    <source>
        <dbReference type="ARBA" id="ARBA00023015"/>
    </source>
</evidence>
<accession>A0ABT8EMU1</accession>
<evidence type="ECO:0000313" key="8">
    <source>
        <dbReference type="Proteomes" id="UP001168613"/>
    </source>
</evidence>
<dbReference type="Gene3D" id="1.10.8.60">
    <property type="match status" value="1"/>
</dbReference>
<evidence type="ECO:0000313" key="7">
    <source>
        <dbReference type="EMBL" id="MDN4122420.1"/>
    </source>
</evidence>
<name>A0ABT8EMU1_9BURK</name>
<protein>
    <submittedName>
        <fullName evidence="7">Sigma-54 dependent transcriptional regulator</fullName>
    </submittedName>
</protein>
<evidence type="ECO:0000259" key="6">
    <source>
        <dbReference type="PROSITE" id="PS50045"/>
    </source>
</evidence>
<keyword evidence="3" id="KW-0805">Transcription regulation</keyword>
<dbReference type="SUPFAM" id="SSF52172">
    <property type="entry name" value="CheY-like"/>
    <property type="match status" value="1"/>
</dbReference>
<dbReference type="EMBL" id="JAJHNU010000004">
    <property type="protein sequence ID" value="MDN4122420.1"/>
    <property type="molecule type" value="Genomic_DNA"/>
</dbReference>
<keyword evidence="8" id="KW-1185">Reference proteome</keyword>
<dbReference type="Pfam" id="PF25601">
    <property type="entry name" value="AAA_lid_14"/>
    <property type="match status" value="1"/>
</dbReference>
<reference evidence="7" key="1">
    <citation type="submission" date="2021-11" db="EMBL/GenBank/DDBJ databases">
        <title>Draft genome sequence of Alcaligenes endophyticus type strain CCUG 75668T.</title>
        <authorList>
            <person name="Salva-Serra F."/>
            <person name="Duran R.E."/>
            <person name="Seeger M."/>
            <person name="Moore E.R.B."/>
            <person name="Jaen-Luchoro D."/>
        </authorList>
    </citation>
    <scope>NUCLEOTIDE SEQUENCE</scope>
    <source>
        <strain evidence="7">CCUG 75668</strain>
    </source>
</reference>
<evidence type="ECO:0000256" key="4">
    <source>
        <dbReference type="ARBA" id="ARBA00023125"/>
    </source>
</evidence>
<dbReference type="InterPro" id="IPR027417">
    <property type="entry name" value="P-loop_NTPase"/>
</dbReference>
<dbReference type="Gene3D" id="3.40.50.300">
    <property type="entry name" value="P-loop containing nucleotide triphosphate hydrolases"/>
    <property type="match status" value="1"/>
</dbReference>
<keyword evidence="5" id="KW-0804">Transcription</keyword>
<dbReference type="PROSITE" id="PS00676">
    <property type="entry name" value="SIGMA54_INTERACT_2"/>
    <property type="match status" value="1"/>
</dbReference>
<dbReference type="Proteomes" id="UP001168613">
    <property type="component" value="Unassembled WGS sequence"/>
</dbReference>
<evidence type="ECO:0000256" key="1">
    <source>
        <dbReference type="ARBA" id="ARBA00022741"/>
    </source>
</evidence>
<dbReference type="Pfam" id="PF00158">
    <property type="entry name" value="Sigma54_activat"/>
    <property type="match status" value="1"/>
</dbReference>
<dbReference type="InterPro" id="IPR058031">
    <property type="entry name" value="AAA_lid_NorR"/>
</dbReference>
<evidence type="ECO:0000256" key="2">
    <source>
        <dbReference type="ARBA" id="ARBA00022840"/>
    </source>
</evidence>
<organism evidence="7 8">
    <name type="scientific">Alcaligenes endophyticus</name>
    <dbReference type="NCBI Taxonomy" id="1929088"/>
    <lineage>
        <taxon>Bacteria</taxon>
        <taxon>Pseudomonadati</taxon>
        <taxon>Pseudomonadota</taxon>
        <taxon>Betaproteobacteria</taxon>
        <taxon>Burkholderiales</taxon>
        <taxon>Alcaligenaceae</taxon>
        <taxon>Alcaligenes</taxon>
    </lineage>
</organism>
<evidence type="ECO:0000256" key="5">
    <source>
        <dbReference type="ARBA" id="ARBA00023163"/>
    </source>
</evidence>
<dbReference type="InterPro" id="IPR011006">
    <property type="entry name" value="CheY-like_superfamily"/>
</dbReference>
<dbReference type="PANTHER" id="PTHR32071:SF117">
    <property type="entry name" value="PTS-DEPENDENT DIHYDROXYACETONE KINASE OPERON REGULATORY PROTEIN-RELATED"/>
    <property type="match status" value="1"/>
</dbReference>
<dbReference type="RefSeq" id="WP_266123360.1">
    <property type="nucleotide sequence ID" value="NZ_JAJHNU010000004.1"/>
</dbReference>
<dbReference type="PANTHER" id="PTHR32071">
    <property type="entry name" value="TRANSCRIPTIONAL REGULATORY PROTEIN"/>
    <property type="match status" value="1"/>
</dbReference>
<comment type="caution">
    <text evidence="7">The sequence shown here is derived from an EMBL/GenBank/DDBJ whole genome shotgun (WGS) entry which is preliminary data.</text>
</comment>
<gene>
    <name evidence="7" type="ORF">LMS43_14085</name>
</gene>
<keyword evidence="2" id="KW-0067">ATP-binding</keyword>
<dbReference type="SMART" id="SM00382">
    <property type="entry name" value="AAA"/>
    <property type="match status" value="1"/>
</dbReference>
<dbReference type="InterPro" id="IPR025943">
    <property type="entry name" value="Sigma_54_int_dom_ATP-bd_2"/>
</dbReference>
<proteinExistence type="predicted"/>
<keyword evidence="1" id="KW-0547">Nucleotide-binding</keyword>
<feature type="domain" description="Sigma-54 factor interaction" evidence="6">
    <location>
        <begin position="123"/>
        <end position="351"/>
    </location>
</feature>
<sequence length="368" mass="41759">MIHILYLENNPEHIELFLQQAASVGLTAVAAGSVEEALVRYQQKTAQFVCVGTQFPEHAAQALHERWSKKHAAHFYWSTPLGSASKTPKVNRIHSFLQKIKDDHEATINLAKQNPPQHDFYGFVGRSPSMLKLYQEIRKVAPTDVPVLLIGESGTGKDLAANAIHQHSLRREKAYMPVNCAALSTQVIESELFGHERGSFTGAEKDRQGYFATAHEGTLFLDEITEMPIQAQTKLLRVVEKGEYLRVGSSTIFHCNFRLIAATNRDPIQAIQAQRLREDLYYRLSVFPIYLPPLRDRGDDIERLAQKFLESLNQEHHTHKQLSAASLTHLKNYDWPGNVRELHNVVLRAYILGDQQEIHLSTELEQEA</sequence>
<dbReference type="CDD" id="cd00009">
    <property type="entry name" value="AAA"/>
    <property type="match status" value="1"/>
</dbReference>